<dbReference type="PROSITE" id="PS50903">
    <property type="entry name" value="RUBREDOXIN_LIKE"/>
    <property type="match status" value="1"/>
</dbReference>
<dbReference type="InterPro" id="IPR018527">
    <property type="entry name" value="Rubredoxin_Fe_BS"/>
</dbReference>
<dbReference type="RefSeq" id="WP_062086799.1">
    <property type="nucleotide sequence ID" value="NZ_FCOK02000021.1"/>
</dbReference>
<evidence type="ECO:0000256" key="7">
    <source>
        <dbReference type="ARBA" id="ARBA00022448"/>
    </source>
</evidence>
<keyword evidence="8" id="KW-0285">Flavoprotein</keyword>
<evidence type="ECO:0000256" key="5">
    <source>
        <dbReference type="ARBA" id="ARBA00005337"/>
    </source>
</evidence>
<evidence type="ECO:0000313" key="15">
    <source>
        <dbReference type="Proteomes" id="UP000054683"/>
    </source>
</evidence>
<keyword evidence="10" id="KW-0274">FAD</keyword>
<dbReference type="Pfam" id="PF07992">
    <property type="entry name" value="Pyr_redox_2"/>
    <property type="match status" value="1"/>
</dbReference>
<evidence type="ECO:0000256" key="10">
    <source>
        <dbReference type="ARBA" id="ARBA00022827"/>
    </source>
</evidence>
<sequence length="451" mass="47816">MSATLTDWKQYICRACGVIYDEEAGDPDSGLVPGTRFADIPDDWECPLCGVTKGDFALYEPGLVVSSEPGVASVAVASRETGVVVVGGGTAGWAIVEALRALDADIPITLVTACNGDRYRKPELSVALSQQKTVARMIAERGQDAAIRLGARLVSNTFAINVLPDRHELRTTLGALRYTQLVIAQGASPTMPGALPKDACWRINDLTMWSGVQHALASGQKRIAVIGAGLIGCELAEDFARAGHTVTVLDINPAPLTGLLPVQAGGRLMASWRSAGVGYKARCSVTGVTINRQGERVVQTACGETLHVDLVLSATGLSTEPRLARAAGLNFDNGIVVDPRTLQTSAPDIYALGDCISLNGAPCRFIEPIAGQAEAIAHAVLGRAHGGYEHQPPVLRVKTRSLPMVMRGAPSRDLDWEIVEEDEHQLSMAQYRDGNVVASLKVGQRTLQLAA</sequence>
<accession>A0A158GXX3</accession>
<evidence type="ECO:0000256" key="1">
    <source>
        <dbReference type="ARBA" id="ARBA00001965"/>
    </source>
</evidence>
<feature type="domain" description="Rubredoxin-like" evidence="13">
    <location>
        <begin position="8"/>
        <end position="59"/>
    </location>
</feature>
<dbReference type="GO" id="GO:0016491">
    <property type="term" value="F:oxidoreductase activity"/>
    <property type="evidence" value="ECO:0007669"/>
    <property type="project" value="InterPro"/>
</dbReference>
<dbReference type="OrthoDB" id="9769238at2"/>
<keyword evidence="12" id="KW-0408">Iron</keyword>
<comment type="cofactor">
    <cofactor evidence="1">
        <name>Fe(3+)</name>
        <dbReference type="ChEBI" id="CHEBI:29034"/>
    </cofactor>
</comment>
<dbReference type="AlphaFoldDB" id="A0A158GXX3"/>
<comment type="function">
    <text evidence="3">Involved in the hydrocarbon hydroxylating system, which transfers electrons from NADH to rubredoxin reductase and then through rubredoxin to alkane 1 monooxygenase.</text>
</comment>
<reference evidence="14 15" key="1">
    <citation type="submission" date="2016-01" db="EMBL/GenBank/DDBJ databases">
        <authorList>
            <person name="Oliw E.H."/>
        </authorList>
    </citation>
    <scope>NUCLEOTIDE SEQUENCE [LARGE SCALE GENOMIC DNA]</scope>
    <source>
        <strain evidence="14">LMG 27134</strain>
    </source>
</reference>
<dbReference type="PANTHER" id="PTHR43429:SF3">
    <property type="entry name" value="NITRITE REDUCTASE [NAD(P)H]"/>
    <property type="match status" value="1"/>
</dbReference>
<dbReference type="PANTHER" id="PTHR43429">
    <property type="entry name" value="PYRIDINE NUCLEOTIDE-DISULFIDE OXIDOREDUCTASE DOMAIN-CONTAINING"/>
    <property type="match status" value="1"/>
</dbReference>
<keyword evidence="11" id="KW-0249">Electron transport</keyword>
<evidence type="ECO:0000256" key="4">
    <source>
        <dbReference type="ARBA" id="ARBA00004933"/>
    </source>
</evidence>
<protein>
    <submittedName>
        <fullName evidence="14">FAD-dependent pyridine nucleotide-disulfide oxidoreductase</fullName>
    </submittedName>
</protein>
<evidence type="ECO:0000313" key="14">
    <source>
        <dbReference type="EMBL" id="SAL36707.1"/>
    </source>
</evidence>
<dbReference type="Gene3D" id="2.20.28.10">
    <property type="match status" value="1"/>
</dbReference>
<evidence type="ECO:0000256" key="2">
    <source>
        <dbReference type="ARBA" id="ARBA00001974"/>
    </source>
</evidence>
<dbReference type="SUPFAM" id="SSF51905">
    <property type="entry name" value="FAD/NAD(P)-binding domain"/>
    <property type="match status" value="1"/>
</dbReference>
<gene>
    <name evidence="14" type="ORF">AWB69_03537</name>
</gene>
<comment type="similarity">
    <text evidence="6">Belongs to the FAD-dependent oxidoreductase family.</text>
</comment>
<dbReference type="SUPFAM" id="SSF57802">
    <property type="entry name" value="Rubredoxin-like"/>
    <property type="match status" value="1"/>
</dbReference>
<dbReference type="InterPro" id="IPR050260">
    <property type="entry name" value="FAD-bd_OxRdtase"/>
</dbReference>
<dbReference type="InterPro" id="IPR023753">
    <property type="entry name" value="FAD/NAD-binding_dom"/>
</dbReference>
<evidence type="ECO:0000256" key="12">
    <source>
        <dbReference type="ARBA" id="ARBA00023004"/>
    </source>
</evidence>
<dbReference type="PROSITE" id="PS00202">
    <property type="entry name" value="RUBREDOXIN"/>
    <property type="match status" value="1"/>
</dbReference>
<comment type="cofactor">
    <cofactor evidence="2">
        <name>FAD</name>
        <dbReference type="ChEBI" id="CHEBI:57692"/>
    </cofactor>
</comment>
<evidence type="ECO:0000256" key="8">
    <source>
        <dbReference type="ARBA" id="ARBA00022630"/>
    </source>
</evidence>
<proteinExistence type="inferred from homology"/>
<organism evidence="14 15">
    <name type="scientific">Caballeronia udeis</name>
    <dbReference type="NCBI Taxonomy" id="1232866"/>
    <lineage>
        <taxon>Bacteria</taxon>
        <taxon>Pseudomonadati</taxon>
        <taxon>Pseudomonadota</taxon>
        <taxon>Betaproteobacteria</taxon>
        <taxon>Burkholderiales</taxon>
        <taxon>Burkholderiaceae</taxon>
        <taxon>Caballeronia</taxon>
    </lineage>
</organism>
<dbReference type="PRINTS" id="PR00368">
    <property type="entry name" value="FADPNR"/>
</dbReference>
<name>A0A158GXX3_9BURK</name>
<dbReference type="GO" id="GO:0005506">
    <property type="term" value="F:iron ion binding"/>
    <property type="evidence" value="ECO:0007669"/>
    <property type="project" value="InterPro"/>
</dbReference>
<evidence type="ECO:0000259" key="13">
    <source>
        <dbReference type="PROSITE" id="PS50903"/>
    </source>
</evidence>
<dbReference type="Pfam" id="PF00301">
    <property type="entry name" value="Rubredoxin"/>
    <property type="match status" value="1"/>
</dbReference>
<dbReference type="FunFam" id="2.20.28.10:FF:000001">
    <property type="entry name" value="Rubredoxin"/>
    <property type="match status" value="1"/>
</dbReference>
<dbReference type="PRINTS" id="PR00411">
    <property type="entry name" value="PNDRDTASEI"/>
</dbReference>
<dbReference type="Gene3D" id="3.50.50.60">
    <property type="entry name" value="FAD/NAD(P)-binding domain"/>
    <property type="match status" value="2"/>
</dbReference>
<dbReference type="InterPro" id="IPR024935">
    <property type="entry name" value="Rubredoxin_dom"/>
</dbReference>
<comment type="pathway">
    <text evidence="4">Hydrocarbon metabolism; alkane degradation.</text>
</comment>
<keyword evidence="9" id="KW-0479">Metal-binding</keyword>
<dbReference type="CDD" id="cd00730">
    <property type="entry name" value="rubredoxin"/>
    <property type="match status" value="1"/>
</dbReference>
<evidence type="ECO:0000256" key="6">
    <source>
        <dbReference type="ARBA" id="ARBA00006442"/>
    </source>
</evidence>
<evidence type="ECO:0000256" key="11">
    <source>
        <dbReference type="ARBA" id="ARBA00022982"/>
    </source>
</evidence>
<evidence type="ECO:0000256" key="9">
    <source>
        <dbReference type="ARBA" id="ARBA00022723"/>
    </source>
</evidence>
<dbReference type="Proteomes" id="UP000054683">
    <property type="component" value="Unassembled WGS sequence"/>
</dbReference>
<dbReference type="EMBL" id="FCOK02000021">
    <property type="protein sequence ID" value="SAL36707.1"/>
    <property type="molecule type" value="Genomic_DNA"/>
</dbReference>
<keyword evidence="7" id="KW-0813">Transport</keyword>
<evidence type="ECO:0000256" key="3">
    <source>
        <dbReference type="ARBA" id="ARBA00002792"/>
    </source>
</evidence>
<dbReference type="PRINTS" id="PR00163">
    <property type="entry name" value="RUBREDOXIN"/>
</dbReference>
<dbReference type="InterPro" id="IPR024934">
    <property type="entry name" value="Rubredoxin-like_dom"/>
</dbReference>
<dbReference type="InterPro" id="IPR036188">
    <property type="entry name" value="FAD/NAD-bd_sf"/>
</dbReference>
<comment type="similarity">
    <text evidence="5">Belongs to the rubredoxin family.</text>
</comment>